<comment type="similarity">
    <text evidence="2 8">Belongs to the alanine or glycine:cation symporter (AGCS) (TC 2.A.25) family.</text>
</comment>
<accession>A0ABW9GW81</accession>
<keyword evidence="10" id="KW-1185">Reference proteome</keyword>
<dbReference type="InterPro" id="IPR001463">
    <property type="entry name" value="Na/Ala_symport"/>
</dbReference>
<evidence type="ECO:0000256" key="5">
    <source>
        <dbReference type="ARBA" id="ARBA00022692"/>
    </source>
</evidence>
<reference evidence="9 10" key="1">
    <citation type="journal article" date="2016" name="Int. J. Syst. Evol. Microbiol.">
        <title>Peptococcus simiae sp. nov., isolated from rhesus macaque faeces and emended description of the genus Peptococcus.</title>
        <authorList>
            <person name="Shkoporov A.N."/>
            <person name="Efimov B.A."/>
            <person name="Kondova I."/>
            <person name="Ouwerling B."/>
            <person name="Chaplin A.V."/>
            <person name="Shcherbakova V.A."/>
            <person name="Langermans J.A.M."/>
        </authorList>
    </citation>
    <scope>NUCLEOTIDE SEQUENCE [LARGE SCALE GENOMIC DNA]</scope>
    <source>
        <strain evidence="9 10">M108</strain>
    </source>
</reference>
<dbReference type="PANTHER" id="PTHR30330">
    <property type="entry name" value="AGSS FAMILY TRANSPORTER, SODIUM-ALANINE"/>
    <property type="match status" value="1"/>
</dbReference>
<feature type="transmembrane region" description="Helical" evidence="8">
    <location>
        <begin position="432"/>
        <end position="452"/>
    </location>
</feature>
<feature type="transmembrane region" description="Helical" evidence="8">
    <location>
        <begin position="13"/>
        <end position="33"/>
    </location>
</feature>
<evidence type="ECO:0000256" key="3">
    <source>
        <dbReference type="ARBA" id="ARBA00022448"/>
    </source>
</evidence>
<dbReference type="PROSITE" id="PS00873">
    <property type="entry name" value="NA_ALANINE_SYMP"/>
    <property type="match status" value="1"/>
</dbReference>
<feature type="transmembrane region" description="Helical" evidence="8">
    <location>
        <begin position="305"/>
        <end position="327"/>
    </location>
</feature>
<organism evidence="9 10">
    <name type="scientific">Peptococcus simiae</name>
    <dbReference type="NCBI Taxonomy" id="1643805"/>
    <lineage>
        <taxon>Bacteria</taxon>
        <taxon>Bacillati</taxon>
        <taxon>Bacillota</taxon>
        <taxon>Clostridia</taxon>
        <taxon>Eubacteriales</taxon>
        <taxon>Peptococcaceae</taxon>
        <taxon>Peptococcus</taxon>
    </lineage>
</organism>
<evidence type="ECO:0000256" key="2">
    <source>
        <dbReference type="ARBA" id="ARBA00009261"/>
    </source>
</evidence>
<gene>
    <name evidence="9" type="ORF">ACKQTC_01015</name>
</gene>
<sequence length="468" mass="49710">MELLVLINSKIGAFVWGPIMLTLLLGTGLYLSIRGGFIQFRHFGFALKKTLGSLFGSKKGREREAHSISPFQAVSTALASTVGTGNIVGVATAITLGGPGAVFWMWVSALLGMMTKYSEIVLAVKFREKNKRGEYVGGPMYYIANGLKLPWLGALFALFAAFASFGIGNMTQANSIAGAVESSFGLSPTITGIVLAVIVAVVIIGGINSIARVTEIIVPGMALFYISFSLIVLVLHAAYIPEAIKLIFTCAFAPQSVLGGGVGYTLLLAIRYGVARGVFSNEAGLGSAPIAHAASSTKEPVEQGLWGIFEVFIDTIVVCSMTALVILTTVDSAGRFVWQDPNLEGAALTLTAFKHGLPGNFGAIGLTLGLTLFAVSTIFGWSYYGDKAVEYLFRKTRFTAQASLVYRLIFVCAVFLGSIGGLHLVWDIADTLNGLMAIPNLIGVLLLSGVVIKETKSYFRRVKNGSLD</sequence>
<keyword evidence="8" id="KW-0769">Symport</keyword>
<feature type="transmembrane region" description="Helical" evidence="8">
    <location>
        <begin position="361"/>
        <end position="384"/>
    </location>
</feature>
<comment type="subcellular location">
    <subcellularLocation>
        <location evidence="1 8">Cell membrane</location>
        <topology evidence="1 8">Multi-pass membrane protein</topology>
    </subcellularLocation>
</comment>
<feature type="transmembrane region" description="Helical" evidence="8">
    <location>
        <begin position="149"/>
        <end position="170"/>
    </location>
</feature>
<evidence type="ECO:0000256" key="1">
    <source>
        <dbReference type="ARBA" id="ARBA00004651"/>
    </source>
</evidence>
<evidence type="ECO:0000256" key="8">
    <source>
        <dbReference type="RuleBase" id="RU363064"/>
    </source>
</evidence>
<name>A0ABW9GW81_9FIRM</name>
<feature type="transmembrane region" description="Helical" evidence="8">
    <location>
        <begin position="71"/>
        <end position="97"/>
    </location>
</feature>
<dbReference type="Pfam" id="PF01235">
    <property type="entry name" value="Na_Ala_symp"/>
    <property type="match status" value="1"/>
</dbReference>
<proteinExistence type="inferred from homology"/>
<feature type="transmembrane region" description="Helical" evidence="8">
    <location>
        <begin position="404"/>
        <end position="426"/>
    </location>
</feature>
<evidence type="ECO:0000313" key="9">
    <source>
        <dbReference type="EMBL" id="MFM9412958.1"/>
    </source>
</evidence>
<evidence type="ECO:0000256" key="4">
    <source>
        <dbReference type="ARBA" id="ARBA00022475"/>
    </source>
</evidence>
<dbReference type="PRINTS" id="PR00175">
    <property type="entry name" value="NAALASMPORT"/>
</dbReference>
<evidence type="ECO:0000256" key="7">
    <source>
        <dbReference type="ARBA" id="ARBA00023136"/>
    </source>
</evidence>
<feature type="transmembrane region" description="Helical" evidence="8">
    <location>
        <begin position="222"/>
        <end position="240"/>
    </location>
</feature>
<comment type="caution">
    <text evidence="9">The sequence shown here is derived from an EMBL/GenBank/DDBJ whole genome shotgun (WGS) entry which is preliminary data.</text>
</comment>
<keyword evidence="5 8" id="KW-0812">Transmembrane</keyword>
<feature type="transmembrane region" description="Helical" evidence="8">
    <location>
        <begin position="103"/>
        <end position="124"/>
    </location>
</feature>
<protein>
    <submittedName>
        <fullName evidence="9">Alanine/glycine:cation symporter family protein</fullName>
    </submittedName>
</protein>
<dbReference type="PANTHER" id="PTHR30330:SF3">
    <property type="entry name" value="TRANSCRIPTIONAL REGULATOR, LRP FAMILY"/>
    <property type="match status" value="1"/>
</dbReference>
<dbReference type="Proteomes" id="UP001631949">
    <property type="component" value="Unassembled WGS sequence"/>
</dbReference>
<keyword evidence="3 8" id="KW-0813">Transport</keyword>
<dbReference type="NCBIfam" id="TIGR00835">
    <property type="entry name" value="agcS"/>
    <property type="match status" value="1"/>
</dbReference>
<keyword evidence="6 8" id="KW-1133">Transmembrane helix</keyword>
<dbReference type="EMBL" id="JBJUVG010000001">
    <property type="protein sequence ID" value="MFM9412958.1"/>
    <property type="molecule type" value="Genomic_DNA"/>
</dbReference>
<keyword evidence="7 8" id="KW-0472">Membrane</keyword>
<feature type="transmembrane region" description="Helical" evidence="8">
    <location>
        <begin position="190"/>
        <end position="210"/>
    </location>
</feature>
<dbReference type="Gene3D" id="1.20.1740.10">
    <property type="entry name" value="Amino acid/polyamine transporter I"/>
    <property type="match status" value="1"/>
</dbReference>
<keyword evidence="4 8" id="KW-1003">Cell membrane</keyword>
<evidence type="ECO:0000256" key="6">
    <source>
        <dbReference type="ARBA" id="ARBA00022989"/>
    </source>
</evidence>
<feature type="transmembrane region" description="Helical" evidence="8">
    <location>
        <begin position="246"/>
        <end position="270"/>
    </location>
</feature>
<dbReference type="RefSeq" id="WP_408976576.1">
    <property type="nucleotide sequence ID" value="NZ_JBJUVG010000001.1"/>
</dbReference>
<evidence type="ECO:0000313" key="10">
    <source>
        <dbReference type="Proteomes" id="UP001631949"/>
    </source>
</evidence>